<name>A0A7S1VUB4_9STRA</name>
<evidence type="ECO:0000256" key="2">
    <source>
        <dbReference type="SAM" id="MobiDB-lite"/>
    </source>
</evidence>
<dbReference type="AlphaFoldDB" id="A0A7S1VUB4"/>
<protein>
    <submittedName>
        <fullName evidence="3">Uncharacterized protein</fullName>
    </submittedName>
</protein>
<accession>A0A7S1VUB4</accession>
<feature type="coiled-coil region" evidence="1">
    <location>
        <begin position="219"/>
        <end position="248"/>
    </location>
</feature>
<evidence type="ECO:0000256" key="1">
    <source>
        <dbReference type="SAM" id="Coils"/>
    </source>
</evidence>
<reference evidence="3" key="1">
    <citation type="submission" date="2021-01" db="EMBL/GenBank/DDBJ databases">
        <authorList>
            <person name="Corre E."/>
            <person name="Pelletier E."/>
            <person name="Niang G."/>
            <person name="Scheremetjew M."/>
            <person name="Finn R."/>
            <person name="Kale V."/>
            <person name="Holt S."/>
            <person name="Cochrane G."/>
            <person name="Meng A."/>
            <person name="Brown T."/>
            <person name="Cohen L."/>
        </authorList>
    </citation>
    <scope>NUCLEOTIDE SEQUENCE</scope>
    <source>
        <strain evidence="3">CCMP 410</strain>
    </source>
</reference>
<organism evidence="3">
    <name type="scientific">Grammatophora oceanica</name>
    <dbReference type="NCBI Taxonomy" id="210454"/>
    <lineage>
        <taxon>Eukaryota</taxon>
        <taxon>Sar</taxon>
        <taxon>Stramenopiles</taxon>
        <taxon>Ochrophyta</taxon>
        <taxon>Bacillariophyta</taxon>
        <taxon>Fragilariophyceae</taxon>
        <taxon>Fragilariophycidae</taxon>
        <taxon>Rhabdonematales</taxon>
        <taxon>Grammatophoraceae</taxon>
        <taxon>Grammatophora</taxon>
    </lineage>
</organism>
<keyword evidence="1" id="KW-0175">Coiled coil</keyword>
<gene>
    <name evidence="3" type="ORF">GOCE00092_LOCUS27145</name>
</gene>
<feature type="compositionally biased region" description="Polar residues" evidence="2">
    <location>
        <begin position="97"/>
        <end position="115"/>
    </location>
</feature>
<feature type="compositionally biased region" description="Polar residues" evidence="2">
    <location>
        <begin position="146"/>
        <end position="169"/>
    </location>
</feature>
<evidence type="ECO:0000313" key="3">
    <source>
        <dbReference type="EMBL" id="CAD9311407.1"/>
    </source>
</evidence>
<feature type="region of interest" description="Disordered" evidence="2">
    <location>
        <begin position="97"/>
        <end position="169"/>
    </location>
</feature>
<sequence>MFNRVQPAIGGVGGGSIIGASLLRLNSSSFDENSTTAKTVGLMKTTPSTTKRRAFGDISNRKEVRDTTNNNSFFKQSGGGVGGVSSSAVIKPQNNKSVSFATPNANAKTPFGTSRRTTKKSAALPKPLPFKSTTSKNDATIPPRTPSRTSALQIGSSKTPSSVKTVFRSSTTAAPVPKLKQPEIEFDEIKSAGRGWDKWHEDDDDDDSVLSLDEFVMTFSEMKRDIAKQRKEKRQQEEEEQDRQLRIQLEELALADRRSLDVPAELDDVSYGSIDLCLAFDEEDDPAMERYSTDELLW</sequence>
<dbReference type="EMBL" id="HBGK01051543">
    <property type="protein sequence ID" value="CAD9311407.1"/>
    <property type="molecule type" value="Transcribed_RNA"/>
</dbReference>
<proteinExistence type="predicted"/>